<evidence type="ECO:0000313" key="5">
    <source>
        <dbReference type="Proteomes" id="UP000025947"/>
    </source>
</evidence>
<dbReference type="PATRIC" id="fig|1324261.3.peg.3996"/>
<dbReference type="Pfam" id="PF21274">
    <property type="entry name" value="Rng_hyd_C"/>
    <property type="match status" value="1"/>
</dbReference>
<accession>A0A051TXC8</accession>
<dbReference type="PRINTS" id="PR00420">
    <property type="entry name" value="RNGMNOXGNASE"/>
</dbReference>
<dbReference type="Pfam" id="PF01494">
    <property type="entry name" value="FAD_binding_3"/>
    <property type="match status" value="1"/>
</dbReference>
<dbReference type="InterPro" id="IPR036188">
    <property type="entry name" value="FAD/NAD-bd_sf"/>
</dbReference>
<sequence length="595" mass="64964">MIDAEVPVLIVGAGPAGLATALLLSRYGVPNMLVEKHSGTAHTPRAHIVNQRTVEIFRHMGIEDELLAAGTPQQLMSNNVWATSLAGLEVARLQTWGTSPERAADYQKASPSPMTNCPQTVLEPILLQAIQESAVTDLRFGHEFRQLDRDDDGVTAVIEDRDAGTALTVRCQYLIGADGGRSVILEQAGLRVDGEAGLSHAANIWFEADLTRFLAHRPGVLYWNTSPGTDFMVGAGTLICHKPWREFVMVIMYDPNRETISDDEDFLIGRVHKVIGDSTVDVTLKGMSMWQINHQVAPSYSAGRVLCMGDAVHRHPPTNGLGLNTSVADAFNLAWKLALVLDGRADQQLLESYSVERQPIGRAVVDRALASVTDMAAIPAALGFHPDQSEEDGWASLAGLYEPGEEGDRRRAALRDAVEVTNYQFNAHGVEVGYRYRQGAIVTDGTAEPVSPRDAQLYYDPTTWPGAHLPHVWLERDGQQLSSLDLLVGTRFALLTGIGGEGWSDAAQAVEKATGVGIDVHIIGSRDGIIDIYGDWARLRGVETTGCVLIRPDRHVAWRAHQIDRDATRLLHKVMQQLLTPAAVSTEELHAFSNR</sequence>
<dbReference type="RefSeq" id="WP_044486405.1">
    <property type="nucleotide sequence ID" value="NZ_KK328284.1"/>
</dbReference>
<feature type="domain" description="FAD-binding" evidence="3">
    <location>
        <begin position="5"/>
        <end position="368"/>
    </location>
</feature>
<dbReference type="EMBL" id="JLXW01000010">
    <property type="protein sequence ID" value="KBZ61006.1"/>
    <property type="molecule type" value="Genomic_DNA"/>
</dbReference>
<dbReference type="InterPro" id="IPR002938">
    <property type="entry name" value="FAD-bd"/>
</dbReference>
<name>A0A051TXC8_9MYCO</name>
<dbReference type="PANTHER" id="PTHR43004">
    <property type="entry name" value="TRK SYSTEM POTASSIUM UPTAKE PROTEIN"/>
    <property type="match status" value="1"/>
</dbReference>
<evidence type="ECO:0000256" key="2">
    <source>
        <dbReference type="ARBA" id="ARBA00022827"/>
    </source>
</evidence>
<reference evidence="4 5" key="1">
    <citation type="submission" date="2014-04" db="EMBL/GenBank/DDBJ databases">
        <title>The Genome Sequence of Mycobacterium tuberculosis TKK-01-0051.</title>
        <authorList>
            <consortium name="The Broad Institute Genomics Platform"/>
            <consortium name="The Broad Institute Genome Sequencing Center for Infectious Disease"/>
            <person name="Earl A.M."/>
            <person name="Cohen K."/>
            <person name="Pym A."/>
            <person name="Bishai W."/>
            <person name="Maharaj K."/>
            <person name="Desjardins C."/>
            <person name="Abeel T."/>
            <person name="Young S."/>
            <person name="Zeng Q."/>
            <person name="Gargeya S."/>
            <person name="Abouelleil A."/>
            <person name="Alvarado L."/>
            <person name="Chapman S.B."/>
            <person name="Gainer-Dewar J."/>
            <person name="Goldberg J."/>
            <person name="Griggs A."/>
            <person name="Gujja S."/>
            <person name="Hansen M."/>
            <person name="Howarth C."/>
            <person name="Imamovic A."/>
            <person name="Larimer J."/>
            <person name="Murphy C."/>
            <person name="Naylor J."/>
            <person name="Pearson M."/>
            <person name="Poon T.W."/>
            <person name="Priest M."/>
            <person name="Roberts A."/>
            <person name="Saif S."/>
            <person name="Shea T."/>
            <person name="Sykes S."/>
            <person name="Wortman J."/>
            <person name="Nusbaum C."/>
            <person name="Birren B."/>
        </authorList>
    </citation>
    <scope>NUCLEOTIDE SEQUENCE [LARGE SCALE GENOMIC DNA]</scope>
    <source>
        <strain evidence="4 5">TKK-01-0051</strain>
    </source>
</reference>
<protein>
    <recommendedName>
        <fullName evidence="3">FAD-binding domain-containing protein</fullName>
    </recommendedName>
</protein>
<dbReference type="Proteomes" id="UP000025947">
    <property type="component" value="Unassembled WGS sequence"/>
</dbReference>
<evidence type="ECO:0000313" key="4">
    <source>
        <dbReference type="EMBL" id="KBZ61006.1"/>
    </source>
</evidence>
<dbReference type="SUPFAM" id="SSF51905">
    <property type="entry name" value="FAD/NAD(P)-binding domain"/>
    <property type="match status" value="1"/>
</dbReference>
<keyword evidence="2" id="KW-0274">FAD</keyword>
<dbReference type="InterPro" id="IPR050641">
    <property type="entry name" value="RIFMO-like"/>
</dbReference>
<keyword evidence="5" id="KW-1185">Reference proteome</keyword>
<dbReference type="Gene3D" id="3.50.50.60">
    <property type="entry name" value="FAD/NAD(P)-binding domain"/>
    <property type="match status" value="1"/>
</dbReference>
<evidence type="ECO:0000256" key="1">
    <source>
        <dbReference type="ARBA" id="ARBA00022630"/>
    </source>
</evidence>
<dbReference type="Gene3D" id="3.40.30.120">
    <property type="match status" value="1"/>
</dbReference>
<evidence type="ECO:0000259" key="3">
    <source>
        <dbReference type="Pfam" id="PF01494"/>
    </source>
</evidence>
<dbReference type="HOGENOM" id="CLU_009665_14_0_11"/>
<dbReference type="AlphaFoldDB" id="A0A051TXC8"/>
<organism evidence="4 5">
    <name type="scientific">Mycobacterium [tuberculosis] TKK-01-0051</name>
    <dbReference type="NCBI Taxonomy" id="1324261"/>
    <lineage>
        <taxon>Bacteria</taxon>
        <taxon>Bacillati</taxon>
        <taxon>Actinomycetota</taxon>
        <taxon>Actinomycetes</taxon>
        <taxon>Mycobacteriales</taxon>
        <taxon>Mycobacteriaceae</taxon>
        <taxon>Mycobacterium</taxon>
        <taxon>Mycobacterium avium complex (MAC)</taxon>
    </lineage>
</organism>
<proteinExistence type="predicted"/>
<dbReference type="Gene3D" id="3.30.9.10">
    <property type="entry name" value="D-Amino Acid Oxidase, subunit A, domain 2"/>
    <property type="match status" value="1"/>
</dbReference>
<dbReference type="GO" id="GO:0016709">
    <property type="term" value="F:oxidoreductase activity, acting on paired donors, with incorporation or reduction of molecular oxygen, NAD(P)H as one donor, and incorporation of one atom of oxygen"/>
    <property type="evidence" value="ECO:0007669"/>
    <property type="project" value="UniProtKB-ARBA"/>
</dbReference>
<keyword evidence="1" id="KW-0285">Flavoprotein</keyword>
<dbReference type="PANTHER" id="PTHR43004:SF8">
    <property type="entry name" value="FAD-BINDING DOMAIN-CONTAINING PROTEIN-RELATED"/>
    <property type="match status" value="1"/>
</dbReference>
<comment type="caution">
    <text evidence="4">The sequence shown here is derived from an EMBL/GenBank/DDBJ whole genome shotgun (WGS) entry which is preliminary data.</text>
</comment>
<dbReference type="GO" id="GO:0071949">
    <property type="term" value="F:FAD binding"/>
    <property type="evidence" value="ECO:0007669"/>
    <property type="project" value="InterPro"/>
</dbReference>
<gene>
    <name evidence="4" type="ORF">K875_03957</name>
</gene>